<name>A0AAD6SAP8_9AGAR</name>
<dbReference type="GO" id="GO:0045820">
    <property type="term" value="P:negative regulation of glycolytic process"/>
    <property type="evidence" value="ECO:0007669"/>
    <property type="project" value="TreeGrafter"/>
</dbReference>
<dbReference type="InterPro" id="IPR051695">
    <property type="entry name" value="Phosphoglycerate_Mutase"/>
</dbReference>
<protein>
    <submittedName>
        <fullName evidence="4">Phosphoglycerate mutase-like protein</fullName>
    </submittedName>
</protein>
<dbReference type="InterPro" id="IPR001345">
    <property type="entry name" value="PG/BPGM_mutase_AS"/>
</dbReference>
<dbReference type="InterPro" id="IPR013078">
    <property type="entry name" value="His_Pase_superF_clade-1"/>
</dbReference>
<feature type="binding site" evidence="3">
    <location>
        <begin position="10"/>
        <end position="17"/>
    </location>
    <ligand>
        <name>substrate</name>
    </ligand>
</feature>
<organism evidence="4 5">
    <name type="scientific">Mycena alexandri</name>
    <dbReference type="NCBI Taxonomy" id="1745969"/>
    <lineage>
        <taxon>Eukaryota</taxon>
        <taxon>Fungi</taxon>
        <taxon>Dikarya</taxon>
        <taxon>Basidiomycota</taxon>
        <taxon>Agaricomycotina</taxon>
        <taxon>Agaricomycetes</taxon>
        <taxon>Agaricomycetidae</taxon>
        <taxon>Agaricales</taxon>
        <taxon>Marasmiineae</taxon>
        <taxon>Mycenaceae</taxon>
        <taxon>Mycena</taxon>
    </lineage>
</organism>
<keyword evidence="1" id="KW-0378">Hydrolase</keyword>
<gene>
    <name evidence="4" type="ORF">C8F04DRAFT_1401211</name>
</gene>
<evidence type="ECO:0000313" key="5">
    <source>
        <dbReference type="Proteomes" id="UP001218188"/>
    </source>
</evidence>
<dbReference type="PANTHER" id="PTHR46517">
    <property type="entry name" value="FRUCTOSE-2,6-BISPHOSPHATASE TIGAR"/>
    <property type="match status" value="1"/>
</dbReference>
<dbReference type="PROSITE" id="PS00175">
    <property type="entry name" value="PG_MUTASE"/>
    <property type="match status" value="1"/>
</dbReference>
<dbReference type="SMART" id="SM00855">
    <property type="entry name" value="PGAM"/>
    <property type="match status" value="1"/>
</dbReference>
<dbReference type="AlphaFoldDB" id="A0AAD6SAP8"/>
<dbReference type="EMBL" id="JARJCM010000172">
    <property type="protein sequence ID" value="KAJ7024253.1"/>
    <property type="molecule type" value="Genomic_DNA"/>
</dbReference>
<evidence type="ECO:0000256" key="2">
    <source>
        <dbReference type="PIRSR" id="PIRSR613078-1"/>
    </source>
</evidence>
<evidence type="ECO:0000256" key="3">
    <source>
        <dbReference type="PIRSR" id="PIRSR613078-2"/>
    </source>
</evidence>
<proteinExistence type="predicted"/>
<dbReference type="InterPro" id="IPR029033">
    <property type="entry name" value="His_PPase_superfam"/>
</dbReference>
<dbReference type="GO" id="GO:0004331">
    <property type="term" value="F:fructose-2,6-bisphosphate 2-phosphatase activity"/>
    <property type="evidence" value="ECO:0007669"/>
    <property type="project" value="TreeGrafter"/>
</dbReference>
<evidence type="ECO:0000256" key="1">
    <source>
        <dbReference type="ARBA" id="ARBA00022801"/>
    </source>
</evidence>
<dbReference type="Proteomes" id="UP001218188">
    <property type="component" value="Unassembled WGS sequence"/>
</dbReference>
<sequence>MPFARIYVVRHGETQENRDSVLQGQLDTQLNETGLEQARRVADALRSVHFDAAYSSDLARALKTAQVILEHRSDIEIRKEEELRERFLGELQGTKVGRGEAIRDRVVRGTDTTEPGEAFAARATGWWKKAILQRTRALPPREAPYNVLVTSHGGLITVLVRSLVGSGKVRPAPGVMIATCRNASVTIIEVDLEGPSTLLQFGDVAHLEEQQMVETNVDEVVVDASGIGK</sequence>
<dbReference type="GO" id="GO:0005829">
    <property type="term" value="C:cytosol"/>
    <property type="evidence" value="ECO:0007669"/>
    <property type="project" value="TreeGrafter"/>
</dbReference>
<feature type="active site" description="Tele-phosphohistidine intermediate" evidence="2">
    <location>
        <position position="11"/>
    </location>
</feature>
<feature type="active site" description="Proton donor/acceptor" evidence="2">
    <location>
        <position position="85"/>
    </location>
</feature>
<dbReference type="Gene3D" id="3.40.50.1240">
    <property type="entry name" value="Phosphoglycerate mutase-like"/>
    <property type="match status" value="1"/>
</dbReference>
<evidence type="ECO:0000313" key="4">
    <source>
        <dbReference type="EMBL" id="KAJ7024253.1"/>
    </source>
</evidence>
<keyword evidence="5" id="KW-1185">Reference proteome</keyword>
<accession>A0AAD6SAP8</accession>
<dbReference type="Pfam" id="PF00300">
    <property type="entry name" value="His_Phos_1"/>
    <property type="match status" value="1"/>
</dbReference>
<dbReference type="PANTHER" id="PTHR46517:SF1">
    <property type="entry name" value="FRUCTOSE-2,6-BISPHOSPHATASE TIGAR"/>
    <property type="match status" value="1"/>
</dbReference>
<feature type="binding site" evidence="3">
    <location>
        <position position="60"/>
    </location>
    <ligand>
        <name>substrate</name>
    </ligand>
</feature>
<comment type="caution">
    <text evidence="4">The sequence shown here is derived from an EMBL/GenBank/DDBJ whole genome shotgun (WGS) entry which is preliminary data.</text>
</comment>
<reference evidence="4" key="1">
    <citation type="submission" date="2023-03" db="EMBL/GenBank/DDBJ databases">
        <title>Massive genome expansion in bonnet fungi (Mycena s.s.) driven by repeated elements and novel gene families across ecological guilds.</title>
        <authorList>
            <consortium name="Lawrence Berkeley National Laboratory"/>
            <person name="Harder C.B."/>
            <person name="Miyauchi S."/>
            <person name="Viragh M."/>
            <person name="Kuo A."/>
            <person name="Thoen E."/>
            <person name="Andreopoulos B."/>
            <person name="Lu D."/>
            <person name="Skrede I."/>
            <person name="Drula E."/>
            <person name="Henrissat B."/>
            <person name="Morin E."/>
            <person name="Kohler A."/>
            <person name="Barry K."/>
            <person name="LaButti K."/>
            <person name="Morin E."/>
            <person name="Salamov A."/>
            <person name="Lipzen A."/>
            <person name="Mereny Z."/>
            <person name="Hegedus B."/>
            <person name="Baldrian P."/>
            <person name="Stursova M."/>
            <person name="Weitz H."/>
            <person name="Taylor A."/>
            <person name="Grigoriev I.V."/>
            <person name="Nagy L.G."/>
            <person name="Martin F."/>
            <person name="Kauserud H."/>
        </authorList>
    </citation>
    <scope>NUCLEOTIDE SEQUENCE</scope>
    <source>
        <strain evidence="4">CBHHK200</strain>
    </source>
</reference>
<dbReference type="CDD" id="cd07067">
    <property type="entry name" value="HP_PGM_like"/>
    <property type="match status" value="1"/>
</dbReference>
<dbReference type="GO" id="GO:0043456">
    <property type="term" value="P:regulation of pentose-phosphate shunt"/>
    <property type="evidence" value="ECO:0007669"/>
    <property type="project" value="TreeGrafter"/>
</dbReference>
<dbReference type="SUPFAM" id="SSF53254">
    <property type="entry name" value="Phosphoglycerate mutase-like"/>
    <property type="match status" value="1"/>
</dbReference>